<accession>A0A368GLJ4</accession>
<feature type="domain" description="ABC transmembrane type-1" evidence="9">
    <location>
        <begin position="1"/>
        <end position="151"/>
    </location>
</feature>
<keyword evidence="4" id="KW-0067">ATP-binding</keyword>
<gene>
    <name evidence="10" type="ORF">ANCCAN_08756</name>
</gene>
<keyword evidence="3" id="KW-0547">Nucleotide-binding</keyword>
<evidence type="ECO:0000256" key="5">
    <source>
        <dbReference type="ARBA" id="ARBA00022989"/>
    </source>
</evidence>
<dbReference type="PANTHER" id="PTHR24223">
    <property type="entry name" value="ATP-BINDING CASSETTE SUB-FAMILY C"/>
    <property type="match status" value="1"/>
</dbReference>
<dbReference type="PROSITE" id="PS50929">
    <property type="entry name" value="ABC_TM1F"/>
    <property type="match status" value="1"/>
</dbReference>
<keyword evidence="6 7" id="KW-0472">Membrane</keyword>
<dbReference type="InterPro" id="IPR011527">
    <property type="entry name" value="ABC1_TM_dom"/>
</dbReference>
<evidence type="ECO:0000256" key="7">
    <source>
        <dbReference type="SAM" id="Phobius"/>
    </source>
</evidence>
<evidence type="ECO:0000313" key="10">
    <source>
        <dbReference type="EMBL" id="RCN45256.1"/>
    </source>
</evidence>
<dbReference type="Proteomes" id="UP000252519">
    <property type="component" value="Unassembled WGS sequence"/>
</dbReference>
<dbReference type="Gene3D" id="1.20.1560.10">
    <property type="entry name" value="ABC transporter type 1, transmembrane domain"/>
    <property type="match status" value="1"/>
</dbReference>
<feature type="signal peptide" evidence="8">
    <location>
        <begin position="1"/>
        <end position="19"/>
    </location>
</feature>
<keyword evidence="2 7" id="KW-0812">Transmembrane</keyword>
<dbReference type="SUPFAM" id="SSF90123">
    <property type="entry name" value="ABC transporter transmembrane region"/>
    <property type="match status" value="1"/>
</dbReference>
<dbReference type="InterPro" id="IPR050173">
    <property type="entry name" value="ABC_transporter_C-like"/>
</dbReference>
<dbReference type="AlphaFoldDB" id="A0A368GLJ4"/>
<feature type="transmembrane region" description="Helical" evidence="7">
    <location>
        <begin position="85"/>
        <end position="103"/>
    </location>
</feature>
<keyword evidence="1" id="KW-0813">Transport</keyword>
<keyword evidence="5 7" id="KW-1133">Transmembrane helix</keyword>
<feature type="transmembrane region" description="Helical" evidence="7">
    <location>
        <begin position="109"/>
        <end position="128"/>
    </location>
</feature>
<dbReference type="PANTHER" id="PTHR24223:SF415">
    <property type="entry name" value="FI20190P1"/>
    <property type="match status" value="1"/>
</dbReference>
<dbReference type="Pfam" id="PF00664">
    <property type="entry name" value="ABC_membrane"/>
    <property type="match status" value="1"/>
</dbReference>
<protein>
    <recommendedName>
        <fullName evidence="9">ABC transmembrane type-1 domain-containing protein</fullName>
    </recommendedName>
</protein>
<evidence type="ECO:0000256" key="6">
    <source>
        <dbReference type="ARBA" id="ARBA00023136"/>
    </source>
</evidence>
<comment type="caution">
    <text evidence="10">The sequence shown here is derived from an EMBL/GenBank/DDBJ whole genome shotgun (WGS) entry which is preliminary data.</text>
</comment>
<keyword evidence="8" id="KW-0732">Signal</keyword>
<dbReference type="OrthoDB" id="5850021at2759"/>
<evidence type="ECO:0000256" key="4">
    <source>
        <dbReference type="ARBA" id="ARBA00022840"/>
    </source>
</evidence>
<dbReference type="GO" id="GO:0016020">
    <property type="term" value="C:membrane"/>
    <property type="evidence" value="ECO:0007669"/>
    <property type="project" value="InterPro"/>
</dbReference>
<feature type="chain" id="PRO_5016603889" description="ABC transmembrane type-1 domain-containing protein" evidence="8">
    <location>
        <begin position="20"/>
        <end position="151"/>
    </location>
</feature>
<organism evidence="10 11">
    <name type="scientific">Ancylostoma caninum</name>
    <name type="common">Dog hookworm</name>
    <dbReference type="NCBI Taxonomy" id="29170"/>
    <lineage>
        <taxon>Eukaryota</taxon>
        <taxon>Metazoa</taxon>
        <taxon>Ecdysozoa</taxon>
        <taxon>Nematoda</taxon>
        <taxon>Chromadorea</taxon>
        <taxon>Rhabditida</taxon>
        <taxon>Rhabditina</taxon>
        <taxon>Rhabditomorpha</taxon>
        <taxon>Strongyloidea</taxon>
        <taxon>Ancylostomatidae</taxon>
        <taxon>Ancylostomatinae</taxon>
        <taxon>Ancylostoma</taxon>
    </lineage>
</organism>
<dbReference type="InterPro" id="IPR036640">
    <property type="entry name" value="ABC1_TM_sf"/>
</dbReference>
<dbReference type="EMBL" id="JOJR01000106">
    <property type="protein sequence ID" value="RCN45256.1"/>
    <property type="molecule type" value="Genomic_DNA"/>
</dbReference>
<evidence type="ECO:0000256" key="8">
    <source>
        <dbReference type="SAM" id="SignalP"/>
    </source>
</evidence>
<reference evidence="10 11" key="1">
    <citation type="submission" date="2014-10" db="EMBL/GenBank/DDBJ databases">
        <title>Draft genome of the hookworm Ancylostoma caninum.</title>
        <authorList>
            <person name="Mitreva M."/>
        </authorList>
    </citation>
    <scope>NUCLEOTIDE SEQUENCE [LARGE SCALE GENOMIC DNA]</scope>
    <source>
        <strain evidence="10 11">Baltimore</strain>
    </source>
</reference>
<dbReference type="GO" id="GO:0005524">
    <property type="term" value="F:ATP binding"/>
    <property type="evidence" value="ECO:0007669"/>
    <property type="project" value="UniProtKB-KW"/>
</dbReference>
<evidence type="ECO:0000313" key="11">
    <source>
        <dbReference type="Proteomes" id="UP000252519"/>
    </source>
</evidence>
<keyword evidence="11" id="KW-1185">Reference proteome</keyword>
<evidence type="ECO:0000259" key="9">
    <source>
        <dbReference type="PROSITE" id="PS50929"/>
    </source>
</evidence>
<sequence>MTRCLTISLIMFICGEMKSLLLGIHNYLVARDASTALSLLINSISKKSLRLSSWSRTEWPTARVINLVTVDAEALAASAPFFHHAWAAVLEVIIALSLIYLTIGPPVLAAVAIMALYIPFNYCCSSIIRSYQAKQMQMKDSRVKFTKEVSS</sequence>
<evidence type="ECO:0000256" key="2">
    <source>
        <dbReference type="ARBA" id="ARBA00022692"/>
    </source>
</evidence>
<name>A0A368GLJ4_ANCCA</name>
<dbReference type="STRING" id="29170.A0A368GLJ4"/>
<evidence type="ECO:0000256" key="3">
    <source>
        <dbReference type="ARBA" id="ARBA00022741"/>
    </source>
</evidence>
<dbReference type="GO" id="GO:0140359">
    <property type="term" value="F:ABC-type transporter activity"/>
    <property type="evidence" value="ECO:0007669"/>
    <property type="project" value="InterPro"/>
</dbReference>
<evidence type="ECO:0000256" key="1">
    <source>
        <dbReference type="ARBA" id="ARBA00022448"/>
    </source>
</evidence>
<proteinExistence type="predicted"/>